<gene>
    <name evidence="1" type="ORF">ACFPZN_04270</name>
</gene>
<protein>
    <submittedName>
        <fullName evidence="1">Uncharacterized protein</fullName>
    </submittedName>
</protein>
<dbReference type="Proteomes" id="UP001596074">
    <property type="component" value="Unassembled WGS sequence"/>
</dbReference>
<sequence length="132" mass="14052">MPIDYTTDAGRVRLLIADTNEPDLLLTDEQIAAFLSMARGAGTPRIKRAAASALEAIAASEALVGKVIRTQDLSTDAAKLAAELRAQAAALRGQADDDEENDPDGGGIFDIVDMVPPFQRRWTAEGAEAVDW</sequence>
<organism evidence="1 2">
    <name type="scientific">Actinomadura rugatobispora</name>
    <dbReference type="NCBI Taxonomy" id="1994"/>
    <lineage>
        <taxon>Bacteria</taxon>
        <taxon>Bacillati</taxon>
        <taxon>Actinomycetota</taxon>
        <taxon>Actinomycetes</taxon>
        <taxon>Streptosporangiales</taxon>
        <taxon>Thermomonosporaceae</taxon>
        <taxon>Actinomadura</taxon>
    </lineage>
</organism>
<name>A0ABW0ZV73_9ACTN</name>
<accession>A0ABW0ZV73</accession>
<evidence type="ECO:0000313" key="2">
    <source>
        <dbReference type="Proteomes" id="UP001596074"/>
    </source>
</evidence>
<keyword evidence="2" id="KW-1185">Reference proteome</keyword>
<dbReference type="RefSeq" id="WP_378280324.1">
    <property type="nucleotide sequence ID" value="NZ_JBHSON010000004.1"/>
</dbReference>
<comment type="caution">
    <text evidence="1">The sequence shown here is derived from an EMBL/GenBank/DDBJ whole genome shotgun (WGS) entry which is preliminary data.</text>
</comment>
<proteinExistence type="predicted"/>
<evidence type="ECO:0000313" key="1">
    <source>
        <dbReference type="EMBL" id="MFC5744825.1"/>
    </source>
</evidence>
<dbReference type="EMBL" id="JBHSON010000004">
    <property type="protein sequence ID" value="MFC5744825.1"/>
    <property type="molecule type" value="Genomic_DNA"/>
</dbReference>
<reference evidence="2" key="1">
    <citation type="journal article" date="2019" name="Int. J. Syst. Evol. Microbiol.">
        <title>The Global Catalogue of Microorganisms (GCM) 10K type strain sequencing project: providing services to taxonomists for standard genome sequencing and annotation.</title>
        <authorList>
            <consortium name="The Broad Institute Genomics Platform"/>
            <consortium name="The Broad Institute Genome Sequencing Center for Infectious Disease"/>
            <person name="Wu L."/>
            <person name="Ma J."/>
        </authorList>
    </citation>
    <scope>NUCLEOTIDE SEQUENCE [LARGE SCALE GENOMIC DNA]</scope>
    <source>
        <strain evidence="2">KCTC 42087</strain>
    </source>
</reference>